<proteinExistence type="predicted"/>
<accession>A0A0E9Q2F6</accession>
<reference evidence="1" key="2">
    <citation type="journal article" date="2015" name="Fish Shellfish Immunol.">
        <title>Early steps in the European eel (Anguilla anguilla)-Vibrio vulnificus interaction in the gills: Role of the RtxA13 toxin.</title>
        <authorList>
            <person name="Callol A."/>
            <person name="Pajuelo D."/>
            <person name="Ebbesson L."/>
            <person name="Teles M."/>
            <person name="MacKenzie S."/>
            <person name="Amaro C."/>
        </authorList>
    </citation>
    <scope>NUCLEOTIDE SEQUENCE</scope>
</reference>
<sequence length="46" mass="5389">MRLNPVLYMMTQKQRTQTMEYSLPANVMTPSKCTSMTYIKNHYVSA</sequence>
<protein>
    <submittedName>
        <fullName evidence="1">Uncharacterized protein</fullName>
    </submittedName>
</protein>
<reference evidence="1" key="1">
    <citation type="submission" date="2014-11" db="EMBL/GenBank/DDBJ databases">
        <authorList>
            <person name="Amaro Gonzalez C."/>
        </authorList>
    </citation>
    <scope>NUCLEOTIDE SEQUENCE</scope>
</reference>
<dbReference type="AlphaFoldDB" id="A0A0E9Q2F6"/>
<evidence type="ECO:0000313" key="1">
    <source>
        <dbReference type="EMBL" id="JAH10919.1"/>
    </source>
</evidence>
<name>A0A0E9Q2F6_ANGAN</name>
<dbReference type="EMBL" id="GBXM01097658">
    <property type="protein sequence ID" value="JAH10919.1"/>
    <property type="molecule type" value="Transcribed_RNA"/>
</dbReference>
<organism evidence="1">
    <name type="scientific">Anguilla anguilla</name>
    <name type="common">European freshwater eel</name>
    <name type="synonym">Muraena anguilla</name>
    <dbReference type="NCBI Taxonomy" id="7936"/>
    <lineage>
        <taxon>Eukaryota</taxon>
        <taxon>Metazoa</taxon>
        <taxon>Chordata</taxon>
        <taxon>Craniata</taxon>
        <taxon>Vertebrata</taxon>
        <taxon>Euteleostomi</taxon>
        <taxon>Actinopterygii</taxon>
        <taxon>Neopterygii</taxon>
        <taxon>Teleostei</taxon>
        <taxon>Anguilliformes</taxon>
        <taxon>Anguillidae</taxon>
        <taxon>Anguilla</taxon>
    </lineage>
</organism>